<dbReference type="Proteomes" id="UP001595867">
    <property type="component" value="Unassembled WGS sequence"/>
</dbReference>
<organism evidence="2 3">
    <name type="scientific">Actinoplanes subglobosus</name>
    <dbReference type="NCBI Taxonomy" id="1547892"/>
    <lineage>
        <taxon>Bacteria</taxon>
        <taxon>Bacillati</taxon>
        <taxon>Actinomycetota</taxon>
        <taxon>Actinomycetes</taxon>
        <taxon>Micromonosporales</taxon>
        <taxon>Micromonosporaceae</taxon>
        <taxon>Actinoplanes</taxon>
    </lineage>
</organism>
<feature type="transmembrane region" description="Helical" evidence="1">
    <location>
        <begin position="71"/>
        <end position="92"/>
    </location>
</feature>
<name>A0ABV8IV28_9ACTN</name>
<sequence length="182" mass="19052">MGKADEADAAQVRRLQEELRQAHTALAGLGKGSPDRAGQVLTVFAATDRLLDFEERVPRRRDARLRKISSAIVYVAGGLAALALIASALLMATHRATWWYLIAVIPTTIVAGGLTAAEQRSPVSGHRLRAGALVVVALTAGLIVTVVAGFLTAWALAGVVVGLIAAFALWAAAPDDDAEVPR</sequence>
<comment type="caution">
    <text evidence="2">The sequence shown here is derived from an EMBL/GenBank/DDBJ whole genome shotgun (WGS) entry which is preliminary data.</text>
</comment>
<gene>
    <name evidence="2" type="ORF">ACFO0C_17540</name>
</gene>
<accession>A0ABV8IV28</accession>
<feature type="transmembrane region" description="Helical" evidence="1">
    <location>
        <begin position="98"/>
        <end position="116"/>
    </location>
</feature>
<evidence type="ECO:0008006" key="4">
    <source>
        <dbReference type="Google" id="ProtNLM"/>
    </source>
</evidence>
<feature type="transmembrane region" description="Helical" evidence="1">
    <location>
        <begin position="154"/>
        <end position="173"/>
    </location>
</feature>
<feature type="transmembrane region" description="Helical" evidence="1">
    <location>
        <begin position="128"/>
        <end position="148"/>
    </location>
</feature>
<dbReference type="RefSeq" id="WP_378067717.1">
    <property type="nucleotide sequence ID" value="NZ_JBHSBL010000016.1"/>
</dbReference>
<keyword evidence="1" id="KW-1133">Transmembrane helix</keyword>
<evidence type="ECO:0000313" key="2">
    <source>
        <dbReference type="EMBL" id="MFC4066744.1"/>
    </source>
</evidence>
<evidence type="ECO:0000313" key="3">
    <source>
        <dbReference type="Proteomes" id="UP001595867"/>
    </source>
</evidence>
<keyword evidence="1" id="KW-0812">Transmembrane</keyword>
<reference evidence="3" key="1">
    <citation type="journal article" date="2019" name="Int. J. Syst. Evol. Microbiol.">
        <title>The Global Catalogue of Microorganisms (GCM) 10K type strain sequencing project: providing services to taxonomists for standard genome sequencing and annotation.</title>
        <authorList>
            <consortium name="The Broad Institute Genomics Platform"/>
            <consortium name="The Broad Institute Genome Sequencing Center for Infectious Disease"/>
            <person name="Wu L."/>
            <person name="Ma J."/>
        </authorList>
    </citation>
    <scope>NUCLEOTIDE SEQUENCE [LARGE SCALE GENOMIC DNA]</scope>
    <source>
        <strain evidence="3">TBRC 5832</strain>
    </source>
</reference>
<dbReference type="EMBL" id="JBHSBL010000016">
    <property type="protein sequence ID" value="MFC4066744.1"/>
    <property type="molecule type" value="Genomic_DNA"/>
</dbReference>
<evidence type="ECO:0000256" key="1">
    <source>
        <dbReference type="SAM" id="Phobius"/>
    </source>
</evidence>
<proteinExistence type="predicted"/>
<keyword evidence="3" id="KW-1185">Reference proteome</keyword>
<keyword evidence="1" id="KW-0472">Membrane</keyword>
<protein>
    <recommendedName>
        <fullName evidence="4">Integral membrane protein</fullName>
    </recommendedName>
</protein>